<dbReference type="InterPro" id="IPR000836">
    <property type="entry name" value="PRTase_dom"/>
</dbReference>
<dbReference type="InterPro" id="IPR051910">
    <property type="entry name" value="ComF/GntX_DNA_util-trans"/>
</dbReference>
<dbReference type="EMBL" id="CP147246">
    <property type="protein sequence ID" value="WYJ93375.1"/>
    <property type="molecule type" value="Genomic_DNA"/>
</dbReference>
<evidence type="ECO:0000259" key="2">
    <source>
        <dbReference type="Pfam" id="PF00156"/>
    </source>
</evidence>
<keyword evidence="5" id="KW-1185">Reference proteome</keyword>
<evidence type="ECO:0000313" key="5">
    <source>
        <dbReference type="Proteomes" id="UP000196151"/>
    </source>
</evidence>
<dbReference type="Gene3D" id="3.40.50.2020">
    <property type="match status" value="1"/>
</dbReference>
<reference evidence="4" key="2">
    <citation type="submission" date="2017-05" db="EMBL/GenBank/DDBJ databases">
        <authorList>
            <consortium name="The Broad Institute Genomics Platform"/>
            <consortium name="The Broad Institute Genomic Center for Infectious Diseases"/>
            <person name="Earl A."/>
            <person name="Manson A."/>
            <person name="Schwartman J."/>
            <person name="Gilmore M."/>
            <person name="Abouelleil A."/>
            <person name="Cao P."/>
            <person name="Chapman S."/>
            <person name="Cusick C."/>
            <person name="Shea T."/>
            <person name="Young S."/>
            <person name="Neafsey D."/>
            <person name="Nusbaum C."/>
            <person name="Birren B."/>
        </authorList>
    </citation>
    <scope>NUCLEOTIDE SEQUENCE</scope>
    <source>
        <strain evidence="4">9D6_DIV0238</strain>
    </source>
</reference>
<dbReference type="Pfam" id="PF00156">
    <property type="entry name" value="Pribosyltran"/>
    <property type="match status" value="1"/>
</dbReference>
<evidence type="ECO:0000313" key="4">
    <source>
        <dbReference type="EMBL" id="WYJ93375.1"/>
    </source>
</evidence>
<gene>
    <name evidence="4" type="ORF">A5889_000871</name>
    <name evidence="3" type="ORF">A5889_002210</name>
</gene>
<dbReference type="RefSeq" id="WP_087641280.1">
    <property type="nucleotide sequence ID" value="NZ_CP147246.1"/>
</dbReference>
<dbReference type="InterPro" id="IPR029057">
    <property type="entry name" value="PRTase-like"/>
</dbReference>
<comment type="similarity">
    <text evidence="1">Belongs to the ComF/GntX family.</text>
</comment>
<organism evidence="3">
    <name type="scientific">Candidatus Enterococcus dunnyi</name>
    <dbReference type="NCBI Taxonomy" id="1834192"/>
    <lineage>
        <taxon>Bacteria</taxon>
        <taxon>Bacillati</taxon>
        <taxon>Bacillota</taxon>
        <taxon>Bacilli</taxon>
        <taxon>Lactobacillales</taxon>
        <taxon>Enterococcaceae</taxon>
        <taxon>Enterococcus</taxon>
    </lineage>
</organism>
<sequence>MNCNYCRQHITRNLTLAEIFLPKRIITEQLCSQCSKKFRRLTQKDSCKGCQKQQTKEFCTDCIKWQKLFPNYEFHHEALFSYDQAMQEWMEEYKFKGNYQLRHSFALDLKAYFKRKSNMIVVAVPVSKKRMASRGFNQVAGLLDAAGIAHEPYLVRFSNGLSQVQKNRQERMSLEQPFKLTEIAEQTINNKEILLVDDIYTTGRTIFHAAEVILEKRPAKLHTFSLAR</sequence>
<proteinExistence type="inferred from homology"/>
<feature type="domain" description="Phosphoribosyltransferase" evidence="2">
    <location>
        <begin position="170"/>
        <end position="226"/>
    </location>
</feature>
<protein>
    <submittedName>
        <fullName evidence="4">Competence protein ComFC</fullName>
    </submittedName>
</protein>
<dbReference type="Proteomes" id="UP000196151">
    <property type="component" value="Chromosome"/>
</dbReference>
<dbReference type="PANTHER" id="PTHR47505:SF1">
    <property type="entry name" value="DNA UTILIZATION PROTEIN YHGH"/>
    <property type="match status" value="1"/>
</dbReference>
<evidence type="ECO:0000313" key="3">
    <source>
        <dbReference type="EMBL" id="OUZ33495.1"/>
    </source>
</evidence>
<accession>A0A200JA86</accession>
<dbReference type="CDD" id="cd06223">
    <property type="entry name" value="PRTases_typeI"/>
    <property type="match status" value="1"/>
</dbReference>
<reference evidence="3" key="1">
    <citation type="submission" date="2017-05" db="EMBL/GenBank/DDBJ databases">
        <title>The Genome Sequence of Enterococcus sp. 9D6_DIV0238.</title>
        <authorList>
            <consortium name="The Broad Institute Genomics Platform"/>
            <consortium name="The Broad Institute Genomic Center for Infectious Diseases"/>
            <person name="Earl A."/>
            <person name="Manson A."/>
            <person name="Schwartman J."/>
            <person name="Gilmore M."/>
            <person name="Abouelleil A."/>
            <person name="Cao P."/>
            <person name="Chapman S."/>
            <person name="Cusick C."/>
            <person name="Shea T."/>
            <person name="Young S."/>
            <person name="Neafsey D."/>
            <person name="Nusbaum C."/>
            <person name="Birren B."/>
        </authorList>
    </citation>
    <scope>NUCLEOTIDE SEQUENCE [LARGE SCALE GENOMIC DNA]</scope>
    <source>
        <strain evidence="3">9D6_DIV0238</strain>
    </source>
</reference>
<dbReference type="SUPFAM" id="SSF53271">
    <property type="entry name" value="PRTase-like"/>
    <property type="match status" value="1"/>
</dbReference>
<dbReference type="OrthoDB" id="9779910at2"/>
<name>A0A200JA86_9ENTE</name>
<evidence type="ECO:0000256" key="1">
    <source>
        <dbReference type="ARBA" id="ARBA00008007"/>
    </source>
</evidence>
<dbReference type="PANTHER" id="PTHR47505">
    <property type="entry name" value="DNA UTILIZATION PROTEIN YHGH"/>
    <property type="match status" value="1"/>
</dbReference>
<dbReference type="EMBL" id="NIBQ01000002">
    <property type="protein sequence ID" value="OUZ33495.1"/>
    <property type="molecule type" value="Genomic_DNA"/>
</dbReference>
<reference evidence="4" key="3">
    <citation type="submission" date="2024-03" db="EMBL/GenBank/DDBJ databases">
        <title>The Genome Sequence of Enterococcus sp. DIV0238c.</title>
        <authorList>
            <consortium name="The Broad Institute Genomics Platform"/>
            <consortium name="The Broad Institute Microbial Omics Core"/>
            <consortium name="The Broad Institute Genomic Center for Infectious Diseases"/>
            <person name="Earl A."/>
            <person name="Manson A."/>
            <person name="Gilmore M."/>
            <person name="Schwartman J."/>
            <person name="Shea T."/>
            <person name="Abouelleil A."/>
            <person name="Cao P."/>
            <person name="Chapman S."/>
            <person name="Cusick C."/>
            <person name="Young S."/>
            <person name="Neafsey D."/>
            <person name="Nusbaum C."/>
            <person name="Birren B."/>
        </authorList>
    </citation>
    <scope>NUCLEOTIDE SEQUENCE</scope>
    <source>
        <strain evidence="4">9D6_DIV0238</strain>
    </source>
</reference>
<dbReference type="AlphaFoldDB" id="A0A200JA86"/>